<dbReference type="Gene3D" id="3.90.1840.10">
    <property type="entry name" value="Major capsid protein"/>
    <property type="match status" value="2"/>
</dbReference>
<feature type="domain" description="Major coat protein L-A virus" evidence="1">
    <location>
        <begin position="394"/>
        <end position="555"/>
    </location>
</feature>
<sequence>MEFINDIVNKAGHVTSLNSGSFQLATNLTLKMSGFEKTSLKTYSRDKLSSNNVGKRQVLGDALSEYNKAFSRNASLRDRHCAMNSFTVFGPKCTWLLDGGVNSTSGLNPLMTDVDGNIDDKALAAEMLLISPQIEIQRSRVNKMIETWSGRSMYDNGTALFVRLYQMMQISLLHDLTTKETRLLNVPAIDLLGMATVDDIAEYLADRFDSMKNQLGVISKDDIVYDNMAAKLRLQAAKTPAGALLLKKNLTEMELVTVRNASFSLEYEVYICEKYDDGHNVSGPMLYNECGFRHSAVMVSGQTNFTSDDDPVMLKHTTLWSNYDETSIASNFSAYAHLNCTNLSYTEYNILNHALVPHKRLTPFLIDQDICVVPMNEHVNAYGHQKIDLGRTSYSAREVASLIRKLVVSHNWYEDARAAYHALLFWGAQPAMESFEAQWWVTQPRILNLPRFGCCRGFAPCLTSGQGIKITRQALEDSANLYTMDTKFLHHSAAYNTLWFWGEYLSIINVDNPTKQEDLFSYGSALHMDNNVRALALMSAVTGLTVPTPTHKNIYTLMDAVDAEGMRRRVHFGTIDTLCASKCGYKLAESGVTIGKMVAPGGSALVTGLNGPLLRGTPLCSEFQYSVPFTVLSKRRGPQKKVVDFMSLWAMGVVSRWQGYDLSYRVTGAPDIHVCYSSNDTSLAAAPTSLIGTDKEDGYEILGLSDRDRIYGADIISDWDVQKSFVWHRSVSSGVRRDGRFVLLDDDELSVQPVVPTFVATYDGGKDYVSALVADYDSSEAFFQVRRMQIGLLSADTIDRSNYADVQDPTQSADPPADTAT</sequence>
<dbReference type="EMBL" id="MN628283">
    <property type="protein sequence ID" value="QIP68066.1"/>
    <property type="molecule type" value="Genomic_RNA"/>
</dbReference>
<evidence type="ECO:0000259" key="1">
    <source>
        <dbReference type="Pfam" id="PF09220"/>
    </source>
</evidence>
<protein>
    <submittedName>
        <fullName evidence="2">Coat protein</fullName>
    </submittedName>
</protein>
<proteinExistence type="predicted"/>
<dbReference type="Pfam" id="PF09220">
    <property type="entry name" value="LA-virus_coat"/>
    <property type="match status" value="1"/>
</dbReference>
<keyword evidence="2" id="KW-0946">Virion</keyword>
<evidence type="ECO:0000313" key="2">
    <source>
        <dbReference type="EMBL" id="QIP68066.1"/>
    </source>
</evidence>
<accession>A0A6G9ELJ9</accession>
<dbReference type="GO" id="GO:0019028">
    <property type="term" value="C:viral capsid"/>
    <property type="evidence" value="ECO:0007669"/>
    <property type="project" value="UniProtKB-KW"/>
</dbReference>
<dbReference type="SUPFAM" id="SSF82856">
    <property type="entry name" value="L-A virus major coat protein"/>
    <property type="match status" value="1"/>
</dbReference>
<dbReference type="InterPro" id="IPR036332">
    <property type="entry name" value="Major_coat_LA-virus_sf"/>
</dbReference>
<name>A0A6G9ELJ9_9VIRU</name>
<dbReference type="InterPro" id="IPR015302">
    <property type="entry name" value="Major_coat_LA-virus"/>
</dbReference>
<organism evidence="2">
    <name type="scientific">Erysiphales associated totivirus 12</name>
    <dbReference type="NCBI Taxonomy" id="2719842"/>
    <lineage>
        <taxon>Viruses</taxon>
        <taxon>Riboviria</taxon>
        <taxon>Orthornavirae</taxon>
        <taxon>Duplornaviricota</taxon>
        <taxon>Chrymotiviricetes</taxon>
        <taxon>Ghabrivirales</taxon>
        <taxon>Alphatotivirineae</taxon>
        <taxon>Orthototiviridae</taxon>
        <taxon>Totivirus</taxon>
    </lineage>
</organism>
<keyword evidence="2" id="KW-0167">Capsid protein</keyword>
<reference evidence="2" key="1">
    <citation type="submission" date="2019-10" db="EMBL/GenBank/DDBJ databases">
        <title>The virome associated to Eryshiphales from vegetable crops in Italy.</title>
        <authorList>
            <person name="Chiapello M."/>
            <person name="Turina M."/>
        </authorList>
    </citation>
    <scope>NUCLEOTIDE SEQUENCE</scope>
    <source>
        <strain evidence="2">PM-A_DN29573</strain>
    </source>
</reference>